<sequence length="278" mass="31195">MPVTVCLFHSLNNVTKTSEASRQRPKDDTEQIVLWRNASTGTHPTSLNVSADYFTITVNVTSLEKSLIVCVEPESPVSVTLYLGFQHQPNHTHFHPNLSLPKEEVSQKDEPYTRVLTPESLQDGVGTYYITALLHRGKGGAQQTPALLSVVTAVTQRYFWDSGNSTWRSRDASNTIRVFLLASLIGVYMLIFVWAWRKDQADMQKVRVTVLADNDPSSQFHYLIEVSTGCRRRAATTANKAVFERGGLDVFLLGTPSSLRELHSLQLWHDSSGISPYW</sequence>
<dbReference type="InterPro" id="IPR001024">
    <property type="entry name" value="PLAT/LH2_dom"/>
</dbReference>
<evidence type="ECO:0000313" key="4">
    <source>
        <dbReference type="EMBL" id="KAJ8785759.1"/>
    </source>
</evidence>
<dbReference type="GO" id="GO:0050982">
    <property type="term" value="P:detection of mechanical stimulus"/>
    <property type="evidence" value="ECO:0007669"/>
    <property type="project" value="TreeGrafter"/>
</dbReference>
<dbReference type="PROSITE" id="PS50095">
    <property type="entry name" value="PLAT"/>
    <property type="match status" value="1"/>
</dbReference>
<accession>A0AB34H2A3</accession>
<keyword evidence="2" id="KW-0812">Transmembrane</keyword>
<keyword evidence="2" id="KW-1133">Transmembrane helix</keyword>
<dbReference type="Gene3D" id="2.60.60.20">
    <property type="entry name" value="PLAT/LH2 domain"/>
    <property type="match status" value="1"/>
</dbReference>
<feature type="transmembrane region" description="Helical" evidence="2">
    <location>
        <begin position="178"/>
        <end position="196"/>
    </location>
</feature>
<dbReference type="EMBL" id="JAIQCJ010002005">
    <property type="protein sequence ID" value="KAJ8785759.1"/>
    <property type="molecule type" value="Genomic_DNA"/>
</dbReference>
<evidence type="ECO:0000259" key="3">
    <source>
        <dbReference type="PROSITE" id="PS50095"/>
    </source>
</evidence>
<protein>
    <recommendedName>
        <fullName evidence="3">PLAT domain-containing protein</fullName>
    </recommendedName>
</protein>
<dbReference type="AlphaFoldDB" id="A0AB34H2A3"/>
<dbReference type="GO" id="GO:0005262">
    <property type="term" value="F:calcium channel activity"/>
    <property type="evidence" value="ECO:0007669"/>
    <property type="project" value="TreeGrafter"/>
</dbReference>
<dbReference type="InterPro" id="IPR051223">
    <property type="entry name" value="Polycystin"/>
</dbReference>
<reference evidence="4 5" key="1">
    <citation type="submission" date="2022-11" db="EMBL/GenBank/DDBJ databases">
        <title>Whole genome sequence of Eschrichtius robustus ER-17-0199.</title>
        <authorList>
            <person name="Bruniche-Olsen A."/>
            <person name="Black A.N."/>
            <person name="Fields C.J."/>
            <person name="Walden K."/>
            <person name="Dewoody J.A."/>
        </authorList>
    </citation>
    <scope>NUCLEOTIDE SEQUENCE [LARGE SCALE GENOMIC DNA]</scope>
    <source>
        <strain evidence="4">ER-17-0199</strain>
        <tissue evidence="4">Blubber</tissue>
    </source>
</reference>
<feature type="domain" description="PLAT" evidence="3">
    <location>
        <begin position="204"/>
        <end position="278"/>
    </location>
</feature>
<dbReference type="PANTHER" id="PTHR10877">
    <property type="entry name" value="POLYCYSTIN FAMILY MEMBER"/>
    <property type="match status" value="1"/>
</dbReference>
<evidence type="ECO:0000256" key="2">
    <source>
        <dbReference type="SAM" id="Phobius"/>
    </source>
</evidence>
<comment type="caution">
    <text evidence="4">The sequence shown here is derived from an EMBL/GenBank/DDBJ whole genome shotgun (WGS) entry which is preliminary data.</text>
</comment>
<dbReference type="Proteomes" id="UP001159641">
    <property type="component" value="Unassembled WGS sequence"/>
</dbReference>
<comment type="caution">
    <text evidence="1">Lacks conserved residue(s) required for the propagation of feature annotation.</text>
</comment>
<dbReference type="SUPFAM" id="SSF49723">
    <property type="entry name" value="Lipase/lipooxygenase domain (PLAT/LH2 domain)"/>
    <property type="match status" value="1"/>
</dbReference>
<evidence type="ECO:0000313" key="5">
    <source>
        <dbReference type="Proteomes" id="UP001159641"/>
    </source>
</evidence>
<evidence type="ECO:0000256" key="1">
    <source>
        <dbReference type="PROSITE-ProRule" id="PRU00152"/>
    </source>
</evidence>
<keyword evidence="5" id="KW-1185">Reference proteome</keyword>
<proteinExistence type="predicted"/>
<keyword evidence="2" id="KW-0472">Membrane</keyword>
<dbReference type="InterPro" id="IPR036392">
    <property type="entry name" value="PLAT/LH2_dom_sf"/>
</dbReference>
<dbReference type="PANTHER" id="PTHR10877:SF136">
    <property type="entry name" value="POLYCYSTIN-1-LIKE PROTEIN 3"/>
    <property type="match status" value="1"/>
</dbReference>
<gene>
    <name evidence="4" type="ORF">J1605_006719</name>
</gene>
<organism evidence="4 5">
    <name type="scientific">Eschrichtius robustus</name>
    <name type="common">California gray whale</name>
    <name type="synonym">Eschrichtius gibbosus</name>
    <dbReference type="NCBI Taxonomy" id="9764"/>
    <lineage>
        <taxon>Eukaryota</taxon>
        <taxon>Metazoa</taxon>
        <taxon>Chordata</taxon>
        <taxon>Craniata</taxon>
        <taxon>Vertebrata</taxon>
        <taxon>Euteleostomi</taxon>
        <taxon>Mammalia</taxon>
        <taxon>Eutheria</taxon>
        <taxon>Laurasiatheria</taxon>
        <taxon>Artiodactyla</taxon>
        <taxon>Whippomorpha</taxon>
        <taxon>Cetacea</taxon>
        <taxon>Mysticeti</taxon>
        <taxon>Eschrichtiidae</taxon>
        <taxon>Eschrichtius</taxon>
    </lineage>
</organism>
<dbReference type="GO" id="GO:0016020">
    <property type="term" value="C:membrane"/>
    <property type="evidence" value="ECO:0007669"/>
    <property type="project" value="TreeGrafter"/>
</dbReference>
<name>A0AB34H2A3_ESCRO</name>